<feature type="transmembrane region" description="Helical" evidence="7">
    <location>
        <begin position="134"/>
        <end position="153"/>
    </location>
</feature>
<evidence type="ECO:0000256" key="3">
    <source>
        <dbReference type="ARBA" id="ARBA00022475"/>
    </source>
</evidence>
<name>A0A1H2PNP4_9BURK</name>
<feature type="transmembrane region" description="Helical" evidence="7">
    <location>
        <begin position="433"/>
        <end position="452"/>
    </location>
</feature>
<dbReference type="Proteomes" id="UP000243719">
    <property type="component" value="Unassembled WGS sequence"/>
</dbReference>
<dbReference type="Pfam" id="PF07690">
    <property type="entry name" value="MFS_1"/>
    <property type="match status" value="1"/>
</dbReference>
<feature type="transmembrane region" description="Helical" evidence="7">
    <location>
        <begin position="104"/>
        <end position="122"/>
    </location>
</feature>
<evidence type="ECO:0000256" key="1">
    <source>
        <dbReference type="ARBA" id="ARBA00004651"/>
    </source>
</evidence>
<feature type="transmembrane region" description="Helical" evidence="7">
    <location>
        <begin position="226"/>
        <end position="244"/>
    </location>
</feature>
<dbReference type="PANTHER" id="PTHR42718:SF46">
    <property type="entry name" value="BLR6921 PROTEIN"/>
    <property type="match status" value="1"/>
</dbReference>
<dbReference type="InterPro" id="IPR011701">
    <property type="entry name" value="MFS"/>
</dbReference>
<comment type="subcellular location">
    <subcellularLocation>
        <location evidence="1">Cell membrane</location>
        <topology evidence="1">Multi-pass membrane protein</topology>
    </subcellularLocation>
</comment>
<dbReference type="SUPFAM" id="SSF103473">
    <property type="entry name" value="MFS general substrate transporter"/>
    <property type="match status" value="1"/>
</dbReference>
<dbReference type="PROSITE" id="PS50850">
    <property type="entry name" value="MFS"/>
    <property type="match status" value="1"/>
</dbReference>
<dbReference type="CDD" id="cd17503">
    <property type="entry name" value="MFS_LmrB_MDR_like"/>
    <property type="match status" value="1"/>
</dbReference>
<evidence type="ECO:0000256" key="5">
    <source>
        <dbReference type="ARBA" id="ARBA00022989"/>
    </source>
</evidence>
<feature type="transmembrane region" description="Helical" evidence="7">
    <location>
        <begin position="7"/>
        <end position="32"/>
    </location>
</feature>
<dbReference type="OrthoDB" id="9807274at2"/>
<keyword evidence="6 7" id="KW-0472">Membrane</keyword>
<evidence type="ECO:0000256" key="6">
    <source>
        <dbReference type="ARBA" id="ARBA00023136"/>
    </source>
</evidence>
<organism evidence="9 10">
    <name type="scientific">Chitinasiproducens palmae</name>
    <dbReference type="NCBI Taxonomy" id="1770053"/>
    <lineage>
        <taxon>Bacteria</taxon>
        <taxon>Pseudomonadati</taxon>
        <taxon>Pseudomonadota</taxon>
        <taxon>Betaproteobacteria</taxon>
        <taxon>Burkholderiales</taxon>
        <taxon>Burkholderiaceae</taxon>
        <taxon>Chitinasiproducens</taxon>
    </lineage>
</organism>
<dbReference type="Gene3D" id="1.20.1720.10">
    <property type="entry name" value="Multidrug resistance protein D"/>
    <property type="match status" value="1"/>
</dbReference>
<dbReference type="EMBL" id="FNLO01000004">
    <property type="protein sequence ID" value="SDV48311.1"/>
    <property type="molecule type" value="Genomic_DNA"/>
</dbReference>
<keyword evidence="2" id="KW-0813">Transport</keyword>
<dbReference type="STRING" id="1770053.SAMN05216551_104348"/>
<keyword evidence="5 7" id="KW-1133">Transmembrane helix</keyword>
<dbReference type="RefSeq" id="WP_091907440.1">
    <property type="nucleotide sequence ID" value="NZ_FNLO01000004.1"/>
</dbReference>
<dbReference type="InterPro" id="IPR020846">
    <property type="entry name" value="MFS_dom"/>
</dbReference>
<proteinExistence type="predicted"/>
<feature type="transmembrane region" description="Helical" evidence="7">
    <location>
        <begin position="265"/>
        <end position="284"/>
    </location>
</feature>
<feature type="transmembrane region" description="Helical" evidence="7">
    <location>
        <begin position="200"/>
        <end position="220"/>
    </location>
</feature>
<dbReference type="InterPro" id="IPR036259">
    <property type="entry name" value="MFS_trans_sf"/>
</dbReference>
<dbReference type="PANTHER" id="PTHR42718">
    <property type="entry name" value="MAJOR FACILITATOR SUPERFAMILY MULTIDRUG TRANSPORTER MFSC"/>
    <property type="match status" value="1"/>
</dbReference>
<protein>
    <submittedName>
        <fullName evidence="9">Drug resistance transporter, EmrB/QacA subfamily</fullName>
    </submittedName>
</protein>
<sequence>MQLVQKAFIIPFIVACAMFIEAVDANIVVTALPSIARDFGRDPVALQIAVTSYVVGLGVFIPICGWMADRFGARRIFGTAIGLFIVASLLCAVAQSLAMLTVARFIQGIGGAMMVPVGRILIFRAMPRHELVRAMNYISLPALLGPAFGPLLGGFLTTYLHWRLVFLINLPIGLYGVWLTRRFIPYTREAHPGRLDWTGFVLSAIGGAVLLLGLSLIGGALVPTRYALVLCAIGATMVGSYVFYARRVALPLLDLRFFRIPTFQASVLGGSLFRIGLGAWPFLLPLSMQEAHGMTAFQAGGIACGSAVGGMFMKSLAPRALRRFGFRTTLLYNAAFAGVAIAICGLLFPGTPVWLIWLVVLLGGFFPALQFTGLNTLAYAEIKSTEVGRATSLASVVQQLSLGLGVTIAGMVVQATRALHGSATLGWEDFAPAYFVVGLFSLMSIPVTRRLAPGTGDDIARGHRAKE</sequence>
<gene>
    <name evidence="9" type="ORF">SAMN05216551_104348</name>
</gene>
<feature type="transmembrane region" description="Helical" evidence="7">
    <location>
        <begin position="159"/>
        <end position="179"/>
    </location>
</feature>
<dbReference type="GO" id="GO:0005886">
    <property type="term" value="C:plasma membrane"/>
    <property type="evidence" value="ECO:0007669"/>
    <property type="project" value="UniProtKB-SubCell"/>
</dbReference>
<feature type="transmembrane region" description="Helical" evidence="7">
    <location>
        <begin position="392"/>
        <end position="413"/>
    </location>
</feature>
<feature type="transmembrane region" description="Helical" evidence="7">
    <location>
        <begin position="329"/>
        <end position="348"/>
    </location>
</feature>
<accession>A0A1H2PNP4</accession>
<dbReference type="Gene3D" id="1.20.1250.20">
    <property type="entry name" value="MFS general substrate transporter like domains"/>
    <property type="match status" value="1"/>
</dbReference>
<dbReference type="AlphaFoldDB" id="A0A1H2PNP4"/>
<evidence type="ECO:0000313" key="9">
    <source>
        <dbReference type="EMBL" id="SDV48311.1"/>
    </source>
</evidence>
<feature type="transmembrane region" description="Helical" evidence="7">
    <location>
        <begin position="76"/>
        <end position="98"/>
    </location>
</feature>
<evidence type="ECO:0000313" key="10">
    <source>
        <dbReference type="Proteomes" id="UP000243719"/>
    </source>
</evidence>
<feature type="transmembrane region" description="Helical" evidence="7">
    <location>
        <begin position="44"/>
        <end position="64"/>
    </location>
</feature>
<dbReference type="PRINTS" id="PR01036">
    <property type="entry name" value="TCRTETB"/>
</dbReference>
<feature type="transmembrane region" description="Helical" evidence="7">
    <location>
        <begin position="296"/>
        <end position="317"/>
    </location>
</feature>
<evidence type="ECO:0000256" key="4">
    <source>
        <dbReference type="ARBA" id="ARBA00022692"/>
    </source>
</evidence>
<keyword evidence="10" id="KW-1185">Reference proteome</keyword>
<dbReference type="GO" id="GO:0022857">
    <property type="term" value="F:transmembrane transporter activity"/>
    <property type="evidence" value="ECO:0007669"/>
    <property type="project" value="InterPro"/>
</dbReference>
<keyword evidence="4 7" id="KW-0812">Transmembrane</keyword>
<evidence type="ECO:0000259" key="8">
    <source>
        <dbReference type="PROSITE" id="PS50850"/>
    </source>
</evidence>
<keyword evidence="3" id="KW-1003">Cell membrane</keyword>
<reference evidence="10" key="1">
    <citation type="submission" date="2016-09" db="EMBL/GenBank/DDBJ databases">
        <authorList>
            <person name="Varghese N."/>
            <person name="Submissions S."/>
        </authorList>
    </citation>
    <scope>NUCLEOTIDE SEQUENCE [LARGE SCALE GENOMIC DNA]</scope>
    <source>
        <strain evidence="10">JS23</strain>
    </source>
</reference>
<evidence type="ECO:0000256" key="2">
    <source>
        <dbReference type="ARBA" id="ARBA00022448"/>
    </source>
</evidence>
<feature type="transmembrane region" description="Helical" evidence="7">
    <location>
        <begin position="354"/>
        <end position="380"/>
    </location>
</feature>
<feature type="domain" description="Major facilitator superfamily (MFS) profile" evidence="8">
    <location>
        <begin position="10"/>
        <end position="456"/>
    </location>
</feature>
<evidence type="ECO:0000256" key="7">
    <source>
        <dbReference type="SAM" id="Phobius"/>
    </source>
</evidence>